<accession>A0A4Z0LWV4</accession>
<reference evidence="7 8" key="1">
    <citation type="submission" date="2019-04" db="EMBL/GenBank/DDBJ databases">
        <title>Taxonomy of novel Haliea sp. from mangrove soil of West Coast of India.</title>
        <authorList>
            <person name="Verma A."/>
            <person name="Kumar P."/>
            <person name="Krishnamurthi S."/>
        </authorList>
    </citation>
    <scope>NUCLEOTIDE SEQUENCE [LARGE SCALE GENOMIC DNA]</scope>
    <source>
        <strain evidence="7 8">SAOS-164</strain>
    </source>
</reference>
<dbReference type="GO" id="GO:0003700">
    <property type="term" value="F:DNA-binding transcription factor activity"/>
    <property type="evidence" value="ECO:0007669"/>
    <property type="project" value="TreeGrafter"/>
</dbReference>
<dbReference type="InterPro" id="IPR050109">
    <property type="entry name" value="HTH-type_TetR-like_transc_reg"/>
</dbReference>
<dbReference type="AlphaFoldDB" id="A0A4Z0LWV4"/>
<dbReference type="InterPro" id="IPR009057">
    <property type="entry name" value="Homeodomain-like_sf"/>
</dbReference>
<sequence length="219" mass="24127">MVALTGRAARKQAVRKPRKGDGWQAEKSALTRGAILEAAAECLAERGYSQTTTSMIAEQAQVSRGAMMHHFPSRNLVIEALVAYLHVQRLAAHRELHEVLQARQDSPMQTRVEIWVESLWAGLLTPAQVAYLELLAAARTDAWLGDLLHKAEKEADALLVDLTRQVIPEWQQSGLVDLQVGCAQCTLRGLAQFPPPPARRRSQLLEFLVGQLAAANSKP</sequence>
<keyword evidence="8" id="KW-1185">Reference proteome</keyword>
<evidence type="ECO:0000256" key="4">
    <source>
        <dbReference type="PROSITE-ProRule" id="PRU00335"/>
    </source>
</evidence>
<keyword evidence="3" id="KW-0804">Transcription</keyword>
<evidence type="ECO:0000256" key="5">
    <source>
        <dbReference type="SAM" id="MobiDB-lite"/>
    </source>
</evidence>
<dbReference type="Proteomes" id="UP000298050">
    <property type="component" value="Unassembled WGS sequence"/>
</dbReference>
<evidence type="ECO:0000313" key="7">
    <source>
        <dbReference type="EMBL" id="TGD71832.1"/>
    </source>
</evidence>
<evidence type="ECO:0000256" key="2">
    <source>
        <dbReference type="ARBA" id="ARBA00023125"/>
    </source>
</evidence>
<feature type="region of interest" description="Disordered" evidence="5">
    <location>
        <begin position="1"/>
        <end position="23"/>
    </location>
</feature>
<dbReference type="PROSITE" id="PS50977">
    <property type="entry name" value="HTH_TETR_2"/>
    <property type="match status" value="1"/>
</dbReference>
<dbReference type="OrthoDB" id="5982141at2"/>
<evidence type="ECO:0000313" key="8">
    <source>
        <dbReference type="Proteomes" id="UP000298050"/>
    </source>
</evidence>
<comment type="caution">
    <text evidence="7">The sequence shown here is derived from an EMBL/GenBank/DDBJ whole genome shotgun (WGS) entry which is preliminary data.</text>
</comment>
<organism evidence="7 8">
    <name type="scientific">Mangrovimicrobium sediminis</name>
    <dbReference type="NCBI Taxonomy" id="2562682"/>
    <lineage>
        <taxon>Bacteria</taxon>
        <taxon>Pseudomonadati</taxon>
        <taxon>Pseudomonadota</taxon>
        <taxon>Gammaproteobacteria</taxon>
        <taxon>Cellvibrionales</taxon>
        <taxon>Halieaceae</taxon>
        <taxon>Mangrovimicrobium</taxon>
    </lineage>
</organism>
<dbReference type="PANTHER" id="PTHR30055">
    <property type="entry name" value="HTH-TYPE TRANSCRIPTIONAL REGULATOR RUTR"/>
    <property type="match status" value="1"/>
</dbReference>
<proteinExistence type="predicted"/>
<feature type="domain" description="HTH tetR-type" evidence="6">
    <location>
        <begin position="29"/>
        <end position="89"/>
    </location>
</feature>
<dbReference type="Pfam" id="PF00440">
    <property type="entry name" value="TetR_N"/>
    <property type="match status" value="1"/>
</dbReference>
<keyword evidence="1" id="KW-0805">Transcription regulation</keyword>
<evidence type="ECO:0000256" key="1">
    <source>
        <dbReference type="ARBA" id="ARBA00023015"/>
    </source>
</evidence>
<gene>
    <name evidence="7" type="ORF">E4634_17110</name>
</gene>
<dbReference type="PRINTS" id="PR00455">
    <property type="entry name" value="HTHTETR"/>
</dbReference>
<dbReference type="SUPFAM" id="SSF46689">
    <property type="entry name" value="Homeodomain-like"/>
    <property type="match status" value="1"/>
</dbReference>
<dbReference type="EMBL" id="SRLE01000012">
    <property type="protein sequence ID" value="TGD71832.1"/>
    <property type="molecule type" value="Genomic_DNA"/>
</dbReference>
<evidence type="ECO:0000256" key="3">
    <source>
        <dbReference type="ARBA" id="ARBA00023163"/>
    </source>
</evidence>
<dbReference type="InterPro" id="IPR001647">
    <property type="entry name" value="HTH_TetR"/>
</dbReference>
<dbReference type="Gene3D" id="1.10.357.10">
    <property type="entry name" value="Tetracycline Repressor, domain 2"/>
    <property type="match status" value="1"/>
</dbReference>
<protein>
    <submittedName>
        <fullName evidence="7">TetR/AcrR family transcriptional regulator</fullName>
    </submittedName>
</protein>
<feature type="DNA-binding region" description="H-T-H motif" evidence="4">
    <location>
        <begin position="52"/>
        <end position="71"/>
    </location>
</feature>
<dbReference type="PANTHER" id="PTHR30055:SF234">
    <property type="entry name" value="HTH-TYPE TRANSCRIPTIONAL REGULATOR BETI"/>
    <property type="match status" value="1"/>
</dbReference>
<dbReference type="GO" id="GO:0000976">
    <property type="term" value="F:transcription cis-regulatory region binding"/>
    <property type="evidence" value="ECO:0007669"/>
    <property type="project" value="TreeGrafter"/>
</dbReference>
<evidence type="ECO:0000259" key="6">
    <source>
        <dbReference type="PROSITE" id="PS50977"/>
    </source>
</evidence>
<feature type="compositionally biased region" description="Basic residues" evidence="5">
    <location>
        <begin position="8"/>
        <end position="18"/>
    </location>
</feature>
<name>A0A4Z0LWV4_9GAMM</name>
<keyword evidence="2 4" id="KW-0238">DNA-binding</keyword>